<evidence type="ECO:0000256" key="9">
    <source>
        <dbReference type="ARBA" id="ARBA00022670"/>
    </source>
</evidence>
<feature type="domain" description="Bifunctional transglycosylase second" evidence="29">
    <location>
        <begin position="84"/>
        <end position="158"/>
    </location>
</feature>
<keyword evidence="12" id="KW-0378">Hydrolase</keyword>
<evidence type="ECO:0000259" key="28">
    <source>
        <dbReference type="Pfam" id="PF00912"/>
    </source>
</evidence>
<reference evidence="30 31" key="1">
    <citation type="submission" date="2018-09" db="EMBL/GenBank/DDBJ databases">
        <title>Alcanivorax profundi sp. nov., isolated from 1000 m-depth seawater of the Mariana Trench.</title>
        <authorList>
            <person name="Liu J."/>
        </authorList>
    </citation>
    <scope>NUCLEOTIDE SEQUENCE [LARGE SCALE GENOMIC DNA]</scope>
    <source>
        <strain evidence="30 31">MTEO17</strain>
    </source>
</reference>
<keyword evidence="9" id="KW-0645">Protease</keyword>
<evidence type="ECO:0000256" key="8">
    <source>
        <dbReference type="ARBA" id="ARBA00022645"/>
    </source>
</evidence>
<dbReference type="GO" id="GO:0030288">
    <property type="term" value="C:outer membrane-bounded periplasmic space"/>
    <property type="evidence" value="ECO:0007669"/>
    <property type="project" value="TreeGrafter"/>
</dbReference>
<evidence type="ECO:0000256" key="3">
    <source>
        <dbReference type="ARBA" id="ARBA00004752"/>
    </source>
</evidence>
<keyword evidence="11 23" id="KW-0808">Transferase</keyword>
<keyword evidence="7" id="KW-1003">Cell membrane</keyword>
<feature type="region of interest" description="Disordered" evidence="25">
    <location>
        <begin position="1"/>
        <end position="28"/>
    </location>
</feature>
<dbReference type="GO" id="GO:0009002">
    <property type="term" value="F:serine-type D-Ala-D-Ala carboxypeptidase activity"/>
    <property type="evidence" value="ECO:0007669"/>
    <property type="project" value="UniProtKB-EC"/>
</dbReference>
<evidence type="ECO:0000256" key="13">
    <source>
        <dbReference type="ARBA" id="ARBA00022960"/>
    </source>
</evidence>
<keyword evidence="18 23" id="KW-0961">Cell wall biogenesis/degradation</keyword>
<keyword evidence="16" id="KW-0046">Antibiotic resistance</keyword>
<keyword evidence="13 23" id="KW-0133">Cell shape</keyword>
<proteinExistence type="inferred from homology"/>
<dbReference type="RefSeq" id="WP_119918490.1">
    <property type="nucleotide sequence ID" value="NZ_QYYA01000005.1"/>
</dbReference>
<protein>
    <recommendedName>
        <fullName evidence="6 22">Penicillin-binding protein 1B</fullName>
        <shortName evidence="23">PBP-1b</shortName>
        <shortName evidence="23">PBP1b</shortName>
    </recommendedName>
    <alternativeName>
        <fullName evidence="19 23">Murein polymerase</fullName>
    </alternativeName>
</protein>
<evidence type="ECO:0000256" key="16">
    <source>
        <dbReference type="ARBA" id="ARBA00023251"/>
    </source>
</evidence>
<keyword evidence="14 23" id="KW-0573">Peptidoglycan synthesis</keyword>
<dbReference type="GO" id="GO:0008360">
    <property type="term" value="P:regulation of cell shape"/>
    <property type="evidence" value="ECO:0007669"/>
    <property type="project" value="UniProtKB-UniRule"/>
</dbReference>
<dbReference type="InterPro" id="IPR012338">
    <property type="entry name" value="Beta-lactam/transpept-like"/>
</dbReference>
<dbReference type="Pfam" id="PF00912">
    <property type="entry name" value="Transgly"/>
    <property type="match status" value="1"/>
</dbReference>
<dbReference type="Pfam" id="PF00905">
    <property type="entry name" value="Transpeptidase"/>
    <property type="match status" value="1"/>
</dbReference>
<dbReference type="NCBIfam" id="TIGR02071">
    <property type="entry name" value="PBP_1b"/>
    <property type="match status" value="1"/>
</dbReference>
<dbReference type="PANTHER" id="PTHR32282">
    <property type="entry name" value="BINDING PROTEIN TRANSPEPTIDASE, PUTATIVE-RELATED"/>
    <property type="match status" value="1"/>
</dbReference>
<dbReference type="InterPro" id="IPR011813">
    <property type="entry name" value="PBP_1b"/>
</dbReference>
<evidence type="ECO:0000256" key="6">
    <source>
        <dbReference type="ARBA" id="ARBA00018637"/>
    </source>
</evidence>
<keyword evidence="17" id="KW-0511">Multifunctional enzyme</keyword>
<evidence type="ECO:0000256" key="23">
    <source>
        <dbReference type="PIRNR" id="PIRNR002799"/>
    </source>
</evidence>
<dbReference type="InterPro" id="IPR028166">
    <property type="entry name" value="UB2H"/>
</dbReference>
<keyword evidence="10 23" id="KW-0328">Glycosyltransferase</keyword>
<evidence type="ECO:0000256" key="2">
    <source>
        <dbReference type="ARBA" id="ARBA00004236"/>
    </source>
</evidence>
<feature type="transmembrane region" description="Helical" evidence="26">
    <location>
        <begin position="34"/>
        <end position="58"/>
    </location>
</feature>
<dbReference type="UniPathway" id="UPA00219"/>
<dbReference type="GO" id="GO:0009274">
    <property type="term" value="C:peptidoglycan-based cell wall"/>
    <property type="evidence" value="ECO:0007669"/>
    <property type="project" value="UniProtKB-UniRule"/>
</dbReference>
<dbReference type="Pfam" id="PF14814">
    <property type="entry name" value="UB2H"/>
    <property type="match status" value="1"/>
</dbReference>
<evidence type="ECO:0000256" key="12">
    <source>
        <dbReference type="ARBA" id="ARBA00022801"/>
    </source>
</evidence>
<dbReference type="GO" id="GO:0005886">
    <property type="term" value="C:plasma membrane"/>
    <property type="evidence" value="ECO:0007669"/>
    <property type="project" value="UniProtKB-SubCell"/>
</dbReference>
<evidence type="ECO:0000256" key="18">
    <source>
        <dbReference type="ARBA" id="ARBA00023316"/>
    </source>
</evidence>
<evidence type="ECO:0000256" key="10">
    <source>
        <dbReference type="ARBA" id="ARBA00022676"/>
    </source>
</evidence>
<dbReference type="GO" id="GO:0071555">
    <property type="term" value="P:cell wall organization"/>
    <property type="evidence" value="ECO:0007669"/>
    <property type="project" value="UniProtKB-UniRule"/>
</dbReference>
<keyword evidence="31" id="KW-1185">Reference proteome</keyword>
<comment type="pathway">
    <text evidence="3 23">Cell wall biogenesis; peptidoglycan biosynthesis.</text>
</comment>
<evidence type="ECO:0000256" key="1">
    <source>
        <dbReference type="ARBA" id="ARBA00002624"/>
    </source>
</evidence>
<dbReference type="Gene3D" id="3.30.2060.10">
    <property type="entry name" value="Penicillin-binding protein 1b domain"/>
    <property type="match status" value="1"/>
</dbReference>
<evidence type="ECO:0000256" key="15">
    <source>
        <dbReference type="ARBA" id="ARBA00023136"/>
    </source>
</evidence>
<dbReference type="InterPro" id="IPR023346">
    <property type="entry name" value="Lysozyme-like_dom_sf"/>
</dbReference>
<organism evidence="30 31">
    <name type="scientific">Alcanivorax profundi</name>
    <dbReference type="NCBI Taxonomy" id="2338368"/>
    <lineage>
        <taxon>Bacteria</taxon>
        <taxon>Pseudomonadati</taxon>
        <taxon>Pseudomonadota</taxon>
        <taxon>Gammaproteobacteria</taxon>
        <taxon>Oceanospirillales</taxon>
        <taxon>Alcanivoracaceae</taxon>
        <taxon>Alcanivorax</taxon>
    </lineage>
</organism>
<evidence type="ECO:0000256" key="5">
    <source>
        <dbReference type="ARBA" id="ARBA00007739"/>
    </source>
</evidence>
<feature type="compositionally biased region" description="Basic residues" evidence="25">
    <location>
        <begin position="16"/>
        <end position="28"/>
    </location>
</feature>
<dbReference type="PANTHER" id="PTHR32282:SF11">
    <property type="entry name" value="PENICILLIN-BINDING PROTEIN 1B"/>
    <property type="match status" value="1"/>
</dbReference>
<dbReference type="Gene3D" id="3.40.710.10">
    <property type="entry name" value="DD-peptidase/beta-lactamase superfamily"/>
    <property type="match status" value="1"/>
</dbReference>
<evidence type="ECO:0000313" key="31">
    <source>
        <dbReference type="Proteomes" id="UP000283734"/>
    </source>
</evidence>
<dbReference type="InterPro" id="IPR001460">
    <property type="entry name" value="PCN-bd_Tpept"/>
</dbReference>
<evidence type="ECO:0000256" key="11">
    <source>
        <dbReference type="ARBA" id="ARBA00022679"/>
    </source>
</evidence>
<dbReference type="EMBL" id="QYYA01000005">
    <property type="protein sequence ID" value="RJG16558.1"/>
    <property type="molecule type" value="Genomic_DNA"/>
</dbReference>
<gene>
    <name evidence="30" type="primary">mrcB</name>
    <name evidence="30" type="ORF">D4A39_15060</name>
</gene>
<keyword evidence="26" id="KW-0812">Transmembrane</keyword>
<dbReference type="OrthoDB" id="9766909at2"/>
<comment type="catalytic activity">
    <reaction evidence="20">
        <text>Preferential cleavage: (Ac)2-L-Lys-D-Ala-|-D-Ala. Also transpeptidation of peptidyl-alanyl moieties that are N-acyl substituents of D-alanine.</text>
        <dbReference type="EC" id="3.4.16.4"/>
    </reaction>
</comment>
<dbReference type="GO" id="GO:0006508">
    <property type="term" value="P:proteolysis"/>
    <property type="evidence" value="ECO:0007669"/>
    <property type="project" value="UniProtKB-KW"/>
</dbReference>
<feature type="active site" description="Acyl-ester intermediate; for transpeptidase activity" evidence="24">
    <location>
        <position position="477"/>
    </location>
</feature>
<evidence type="ECO:0000313" key="30">
    <source>
        <dbReference type="EMBL" id="RJG16558.1"/>
    </source>
</evidence>
<dbReference type="InterPro" id="IPR001264">
    <property type="entry name" value="Glyco_trans_51"/>
</dbReference>
<name>A0A418XV42_9GAMM</name>
<dbReference type="Proteomes" id="UP000283734">
    <property type="component" value="Unassembled WGS sequence"/>
</dbReference>
<comment type="similarity">
    <text evidence="5 23">In the N-terminal section; belongs to the glycosyltransferase 51 family.</text>
</comment>
<keyword evidence="15 26" id="KW-0472">Membrane</keyword>
<dbReference type="InterPro" id="IPR050396">
    <property type="entry name" value="Glycosyltr_51/Transpeptidase"/>
</dbReference>
<dbReference type="GO" id="GO:0008658">
    <property type="term" value="F:penicillin binding"/>
    <property type="evidence" value="ECO:0007669"/>
    <property type="project" value="UniProtKB-UniRule"/>
</dbReference>
<evidence type="ECO:0000256" key="26">
    <source>
        <dbReference type="SAM" id="Phobius"/>
    </source>
</evidence>
<dbReference type="Gene3D" id="1.10.3810.10">
    <property type="entry name" value="Biosynthetic peptidoglycan transglycosylase-like"/>
    <property type="match status" value="1"/>
</dbReference>
<comment type="subcellular location">
    <subcellularLocation>
        <location evidence="2">Cell membrane</location>
    </subcellularLocation>
</comment>
<comment type="catalytic activity">
    <reaction evidence="21">
        <text>[GlcNAc-(1-&gt;4)-Mur2Ac(oyl-L-Ala-gamma-D-Glu-L-Lys-D-Ala-D-Ala)](n)-di-trans,octa-cis-undecaprenyl diphosphate + beta-D-GlcNAc-(1-&gt;4)-Mur2Ac(oyl-L-Ala-gamma-D-Glu-L-Lys-D-Ala-D-Ala)-di-trans,octa-cis-undecaprenyl diphosphate = [GlcNAc-(1-&gt;4)-Mur2Ac(oyl-L-Ala-gamma-D-Glu-L-Lys-D-Ala-D-Ala)](n+1)-di-trans,octa-cis-undecaprenyl diphosphate + di-trans,octa-cis-undecaprenyl diphosphate + H(+)</text>
        <dbReference type="Rhea" id="RHEA:23708"/>
        <dbReference type="Rhea" id="RHEA-COMP:9602"/>
        <dbReference type="Rhea" id="RHEA-COMP:9603"/>
        <dbReference type="ChEBI" id="CHEBI:15378"/>
        <dbReference type="ChEBI" id="CHEBI:58405"/>
        <dbReference type="ChEBI" id="CHEBI:60033"/>
        <dbReference type="ChEBI" id="CHEBI:78435"/>
        <dbReference type="EC" id="2.4.99.28"/>
    </reaction>
</comment>
<feature type="active site" description="Proton donor; for transglycosylase activity" evidence="24">
    <location>
        <position position="200"/>
    </location>
</feature>
<evidence type="ECO:0000259" key="29">
    <source>
        <dbReference type="Pfam" id="PF14814"/>
    </source>
</evidence>
<dbReference type="SUPFAM" id="SSF56601">
    <property type="entry name" value="beta-lactamase/transpeptidase-like"/>
    <property type="match status" value="1"/>
</dbReference>
<dbReference type="SUPFAM" id="SSF53955">
    <property type="entry name" value="Lysozyme-like"/>
    <property type="match status" value="1"/>
</dbReference>
<dbReference type="InterPro" id="IPR036950">
    <property type="entry name" value="PBP_transglycosylase"/>
</dbReference>
<evidence type="ECO:0000256" key="22">
    <source>
        <dbReference type="NCBIfam" id="TIGR02071"/>
    </source>
</evidence>
<evidence type="ECO:0000256" key="24">
    <source>
        <dbReference type="PIRSR" id="PIRSR002799-1"/>
    </source>
</evidence>
<evidence type="ECO:0000256" key="20">
    <source>
        <dbReference type="ARBA" id="ARBA00034000"/>
    </source>
</evidence>
<evidence type="ECO:0000256" key="4">
    <source>
        <dbReference type="ARBA" id="ARBA00007090"/>
    </source>
</evidence>
<feature type="domain" description="Penicillin-binding protein transpeptidase" evidence="27">
    <location>
        <begin position="439"/>
        <end position="680"/>
    </location>
</feature>
<evidence type="ECO:0000256" key="17">
    <source>
        <dbReference type="ARBA" id="ARBA00023268"/>
    </source>
</evidence>
<evidence type="ECO:0000256" key="7">
    <source>
        <dbReference type="ARBA" id="ARBA00022475"/>
    </source>
</evidence>
<comment type="function">
    <text evidence="1 23">Cell wall formation. Synthesis of cross-linked peptidoglycan from the lipid intermediates. The enzyme has a penicillin-insensitive transglycosylase N-terminal domain (formation of linear glycan strands) and a penicillin-sensitive transpeptidase C-terminal domain (cross-linking of the peptide subunits).</text>
</comment>
<dbReference type="GO" id="GO:0009252">
    <property type="term" value="P:peptidoglycan biosynthetic process"/>
    <property type="evidence" value="ECO:0007669"/>
    <property type="project" value="UniProtKB-UniRule"/>
</dbReference>
<evidence type="ECO:0000256" key="21">
    <source>
        <dbReference type="ARBA" id="ARBA00049902"/>
    </source>
</evidence>
<comment type="caution">
    <text evidence="30">The sequence shown here is derived from an EMBL/GenBank/DDBJ whole genome shotgun (WGS) entry which is preliminary data.</text>
</comment>
<dbReference type="PIRSF" id="PIRSF002799">
    <property type="entry name" value="PBP_1b"/>
    <property type="match status" value="1"/>
</dbReference>
<evidence type="ECO:0000256" key="19">
    <source>
        <dbReference type="ARBA" id="ARBA00032454"/>
    </source>
</evidence>
<accession>A0A418XV42</accession>
<keyword evidence="8" id="KW-0121">Carboxypeptidase</keyword>
<dbReference type="GO" id="GO:0046677">
    <property type="term" value="P:response to antibiotic"/>
    <property type="evidence" value="ECO:0007669"/>
    <property type="project" value="UniProtKB-UniRule"/>
</dbReference>
<evidence type="ECO:0000256" key="25">
    <source>
        <dbReference type="SAM" id="MobiDB-lite"/>
    </source>
</evidence>
<evidence type="ECO:0000259" key="27">
    <source>
        <dbReference type="Pfam" id="PF00905"/>
    </source>
</evidence>
<dbReference type="AlphaFoldDB" id="A0A418XV42"/>
<dbReference type="GO" id="GO:0008955">
    <property type="term" value="F:peptidoglycan glycosyltransferase activity"/>
    <property type="evidence" value="ECO:0007669"/>
    <property type="project" value="UniProtKB-UniRule"/>
</dbReference>
<keyword evidence="26" id="KW-1133">Transmembrane helix</keyword>
<comment type="similarity">
    <text evidence="4 23">In the C-terminal section; belongs to the transpeptidase family.</text>
</comment>
<evidence type="ECO:0000256" key="14">
    <source>
        <dbReference type="ARBA" id="ARBA00022984"/>
    </source>
</evidence>
<sequence length="784" mass="85985">MAKKTNKTPARSRGQAQRKKSPSRKKAAAPRRRWFSWAFVAKFSLVLLVIGAAGLAYLDAMVRERFDSHVWQLPARVYARPVELYEGRVLSREDMLKLLDLMRYRRDAAASTPGSFAVQGSRLLIHTRGFKDSDGGETPKRIRISLSGGQIRNLDAGGDGLARLEPLQIGSIHPQHAEDRVLVPLEQVPPLLVDMLVATEDQSFYEHHGISLRGLARAMVANVKAGGLVQGGSTLTQQLVKNFWLTSERTLSRKLLEMPMAILLELHYSKQEILEAYLNEVYLGQDGARAIHGMGLGAQFLFGRPLEELEPHQLATLVALLKGPSWYDPRRRPERAMERRNTVLRVAMEEGALSKADFDKYSARPLEVVPRGASALYAFPAFIDLVRRQLARDYPPEVLSDEGLNIHSTLDVLAQLASEGALKEHLNNRDPGEKQKLNGAVVVVAPAQGDVLALVSNRNSREAGFNRALDAQRPMGSLAKPAVVLAAVREPKQWSLASLVEDGPIQVKLPNGDVWAPQNFDKQAHGAMPMVDVLAQSRNQATARLGLDVGLDKVAKTMETLGVTRKVPQYPSILLGSLALTPFEVAMMYQPLATGGFSTRLRSITDVLDKEGKPLARYPVSTDEVVEAGPAFLTQWAMQQVVEKGTARSARAYLPKDLKVAGKTGTSDDFRDAWFAGFSANHLAVVWVGRDDNAGAGITGSSGALPVWARLMGKLPQRSLSQTPPNGVEWVWMNPDGQRVSAEGCGDARRFPMMEASIPEDTDGCGSVKQSGKGIKKWFKGLFD</sequence>
<feature type="domain" description="Glycosyl transferase family 51" evidence="28">
    <location>
        <begin position="175"/>
        <end position="345"/>
    </location>
</feature>